<dbReference type="AlphaFoldDB" id="A0A401GQP7"/>
<dbReference type="STRING" id="139825.A0A401GQP7"/>
<gene>
    <name evidence="1" type="ORF">SCP_0605270</name>
</gene>
<dbReference type="InParanoid" id="A0A401GQP7"/>
<dbReference type="EMBL" id="BFAD01000006">
    <property type="protein sequence ID" value="GBE84548.1"/>
    <property type="molecule type" value="Genomic_DNA"/>
</dbReference>
<evidence type="ECO:0000313" key="2">
    <source>
        <dbReference type="Proteomes" id="UP000287166"/>
    </source>
</evidence>
<dbReference type="GeneID" id="38781465"/>
<reference evidence="1 2" key="1">
    <citation type="journal article" date="2018" name="Sci. Rep.">
        <title>Genome sequence of the cauliflower mushroom Sparassis crispa (Hanabiratake) and its association with beneficial usage.</title>
        <authorList>
            <person name="Kiyama R."/>
            <person name="Furutani Y."/>
            <person name="Kawaguchi K."/>
            <person name="Nakanishi T."/>
        </authorList>
    </citation>
    <scope>NUCLEOTIDE SEQUENCE [LARGE SCALE GENOMIC DNA]</scope>
</reference>
<dbReference type="RefSeq" id="XP_027615461.1">
    <property type="nucleotide sequence ID" value="XM_027759660.1"/>
</dbReference>
<keyword evidence="2" id="KW-1185">Reference proteome</keyword>
<sequence>MHHPGESTPHEAFSYPPLSSLQISTGFSWTAPSRIPPQSFVCVEKDDTPARSQSGSTVLLQTLMPSSSEKRMSSTMNYFKTEPSGTINMSDSHFAAALPAGTPAKSKPRPYKEGLAPLASAQRPHCLACDRLRLWLPLNRRSIRDRNGFEVPVTDDDLDRVLAVITVSWVQSTRESYGAGLLIYHVFCDDRGITEHQRCPASSILVLTFLSCCAGSYSGKTLANYF</sequence>
<name>A0A401GQP7_9APHY</name>
<evidence type="ECO:0000313" key="1">
    <source>
        <dbReference type="EMBL" id="GBE84548.1"/>
    </source>
</evidence>
<proteinExistence type="predicted"/>
<comment type="caution">
    <text evidence="1">The sequence shown here is derived from an EMBL/GenBank/DDBJ whole genome shotgun (WGS) entry which is preliminary data.</text>
</comment>
<protein>
    <submittedName>
        <fullName evidence="1">Uncharacterized protein</fullName>
    </submittedName>
</protein>
<accession>A0A401GQP7</accession>
<dbReference type="OrthoDB" id="2794913at2759"/>
<organism evidence="1 2">
    <name type="scientific">Sparassis crispa</name>
    <dbReference type="NCBI Taxonomy" id="139825"/>
    <lineage>
        <taxon>Eukaryota</taxon>
        <taxon>Fungi</taxon>
        <taxon>Dikarya</taxon>
        <taxon>Basidiomycota</taxon>
        <taxon>Agaricomycotina</taxon>
        <taxon>Agaricomycetes</taxon>
        <taxon>Polyporales</taxon>
        <taxon>Sparassidaceae</taxon>
        <taxon>Sparassis</taxon>
    </lineage>
</organism>
<dbReference type="Proteomes" id="UP000287166">
    <property type="component" value="Unassembled WGS sequence"/>
</dbReference>